<organism evidence="1 2">
    <name type="scientific">Aspergillus welwitschiae</name>
    <dbReference type="NCBI Taxonomy" id="1341132"/>
    <lineage>
        <taxon>Eukaryota</taxon>
        <taxon>Fungi</taxon>
        <taxon>Dikarya</taxon>
        <taxon>Ascomycota</taxon>
        <taxon>Pezizomycotina</taxon>
        <taxon>Eurotiomycetes</taxon>
        <taxon>Eurotiomycetidae</taxon>
        <taxon>Eurotiales</taxon>
        <taxon>Aspergillaceae</taxon>
        <taxon>Aspergillus</taxon>
        <taxon>Aspergillus subgen. Circumdati</taxon>
    </lineage>
</organism>
<gene>
    <name evidence="1" type="ORF">BDQ94DRAFT_133503</name>
</gene>
<dbReference type="AlphaFoldDB" id="A0A3F3QLA9"/>
<dbReference type="RefSeq" id="XP_026632714.1">
    <property type="nucleotide sequence ID" value="XM_026764290.1"/>
</dbReference>
<dbReference type="Proteomes" id="UP000253729">
    <property type="component" value="Unassembled WGS sequence"/>
</dbReference>
<evidence type="ECO:0000313" key="1">
    <source>
        <dbReference type="EMBL" id="RDH39692.1"/>
    </source>
</evidence>
<dbReference type="EMBL" id="KZ852032">
    <property type="protein sequence ID" value="RDH39692.1"/>
    <property type="molecule type" value="Genomic_DNA"/>
</dbReference>
<sequence length="71" mass="8226">MINNCSHETSVGFYWRVVLPVEGVFSPWPFSGLLFFSETDRSKQCVRIPTFHSFRIVETHVFVTAVFLATR</sequence>
<keyword evidence="2" id="KW-1185">Reference proteome</keyword>
<name>A0A3F3QLA9_9EURO</name>
<accession>A0A3F3QLA9</accession>
<reference evidence="1 2" key="1">
    <citation type="submission" date="2018-07" db="EMBL/GenBank/DDBJ databases">
        <title>The genomes of Aspergillus section Nigri reveals drivers in fungal speciation.</title>
        <authorList>
            <consortium name="DOE Joint Genome Institute"/>
            <person name="Vesth T.C."/>
            <person name="Nybo J."/>
            <person name="Theobald S."/>
            <person name="Brandl J."/>
            <person name="Frisvad J.C."/>
            <person name="Nielsen K.F."/>
            <person name="Lyhne E.K."/>
            <person name="Kogle M.E."/>
            <person name="Kuo A."/>
            <person name="Riley R."/>
            <person name="Clum A."/>
            <person name="Nolan M."/>
            <person name="Lipzen A."/>
            <person name="Salamov A."/>
            <person name="Henrissat B."/>
            <person name="Wiebenga A."/>
            <person name="De vries R.P."/>
            <person name="Grigoriev I.V."/>
            <person name="Mortensen U.H."/>
            <person name="Andersen M.R."/>
            <person name="Baker S.E."/>
        </authorList>
    </citation>
    <scope>NUCLEOTIDE SEQUENCE [LARGE SCALE GENOMIC DNA]</scope>
    <source>
        <strain evidence="1 2">CBS 139.54b</strain>
    </source>
</reference>
<dbReference type="GeneID" id="38132646"/>
<proteinExistence type="predicted"/>
<evidence type="ECO:0000313" key="2">
    <source>
        <dbReference type="Proteomes" id="UP000253729"/>
    </source>
</evidence>
<protein>
    <submittedName>
        <fullName evidence="1">Uncharacterized protein</fullName>
    </submittedName>
</protein>